<evidence type="ECO:0008006" key="7">
    <source>
        <dbReference type="Google" id="ProtNLM"/>
    </source>
</evidence>
<sequence length="525" mass="58289">MPKSRGRSGHKKGGRNGFKGETQASDDDLASEVLSHCSSASETASVPEEGNEAVNEQMAQEEAEDKLKECIDNTMGKSAKTRQNALESLKVAFSSKILSDFLVERRITLTDCLERCLKKGKSEEQAIAATVISLLCIQFGSCKEGEDVFKTLKSVLINIFTDKSASLAARHSCATALGICCYIAANEAEDLVSCLTCLESVFSASYIKGDGSVPSHNSQTQALHCNTLQSWSLLVTICPPSRIQKFLENHLPKLPGLLCSDNVTLRIAAGEAIALLFELARKSDQEFLYDNTDQLCEKLKALATDSNKYRAKNDRRKQRSIFRDVMHFIEDKECPEETIKFGIECLYIDTWVRRRVYDAFKEILGSGVRHHLQHNELLRDIFELGAPLMLDAAAIRANKISRFEKHLYNSAAFKARTKARSKVQLRDYSVDELWGGSPSLITGDENSVILALNPVQILKVAPSSRLHPQCRATVTCKKLNSMLWSLSMTYIAPPPTLRSLSLIQVKSVQGLQPSLLLRKPLQTGW</sequence>
<dbReference type="SUPFAM" id="SSF48371">
    <property type="entry name" value="ARM repeat"/>
    <property type="match status" value="1"/>
</dbReference>
<keyword evidence="6" id="KW-1185">Reference proteome</keyword>
<feature type="domain" description="Interferon-related developmental regulator C-terminal" evidence="3">
    <location>
        <begin position="375"/>
        <end position="422"/>
    </location>
</feature>
<dbReference type="EMBL" id="BFAA01007407">
    <property type="protein sequence ID" value="GCB59866.1"/>
    <property type="molecule type" value="Genomic_DNA"/>
</dbReference>
<comment type="similarity">
    <text evidence="1">Belongs to the IFRD family.</text>
</comment>
<dbReference type="AlphaFoldDB" id="A0A401NGE9"/>
<feature type="domain" description="Interferon-related developmental regulator N-terminal" evidence="4">
    <location>
        <begin position="34"/>
        <end position="330"/>
    </location>
</feature>
<evidence type="ECO:0000313" key="5">
    <source>
        <dbReference type="EMBL" id="GCB59866.1"/>
    </source>
</evidence>
<dbReference type="Proteomes" id="UP000288216">
    <property type="component" value="Unassembled WGS sequence"/>
</dbReference>
<dbReference type="Pfam" id="PF04836">
    <property type="entry name" value="IFRD_C"/>
    <property type="match status" value="1"/>
</dbReference>
<organism evidence="5 6">
    <name type="scientific">Scyliorhinus torazame</name>
    <name type="common">Cloudy catshark</name>
    <name type="synonym">Catulus torazame</name>
    <dbReference type="NCBI Taxonomy" id="75743"/>
    <lineage>
        <taxon>Eukaryota</taxon>
        <taxon>Metazoa</taxon>
        <taxon>Chordata</taxon>
        <taxon>Craniata</taxon>
        <taxon>Vertebrata</taxon>
        <taxon>Chondrichthyes</taxon>
        <taxon>Elasmobranchii</taxon>
        <taxon>Galeomorphii</taxon>
        <taxon>Galeoidea</taxon>
        <taxon>Carcharhiniformes</taxon>
        <taxon>Scyliorhinidae</taxon>
        <taxon>Scyliorhinus</taxon>
    </lineage>
</organism>
<dbReference type="OrthoDB" id="18978at2759"/>
<reference evidence="5 6" key="1">
    <citation type="journal article" date="2018" name="Nat. Ecol. Evol.">
        <title>Shark genomes provide insights into elasmobranch evolution and the origin of vertebrates.</title>
        <authorList>
            <person name="Hara Y"/>
            <person name="Yamaguchi K"/>
            <person name="Onimaru K"/>
            <person name="Kadota M"/>
            <person name="Koyanagi M"/>
            <person name="Keeley SD"/>
            <person name="Tatsumi K"/>
            <person name="Tanaka K"/>
            <person name="Motone F"/>
            <person name="Kageyama Y"/>
            <person name="Nozu R"/>
            <person name="Adachi N"/>
            <person name="Nishimura O"/>
            <person name="Nakagawa R"/>
            <person name="Tanegashima C"/>
            <person name="Kiyatake I"/>
            <person name="Matsumoto R"/>
            <person name="Murakumo K"/>
            <person name="Nishida K"/>
            <person name="Terakita A"/>
            <person name="Kuratani S"/>
            <person name="Sato K"/>
            <person name="Hyodo S Kuraku.S."/>
        </authorList>
    </citation>
    <scope>NUCLEOTIDE SEQUENCE [LARGE SCALE GENOMIC DNA]</scope>
</reference>
<accession>A0A401NGE9</accession>
<name>A0A401NGE9_SCYTO</name>
<dbReference type="OMA" id="QCFEAIF"/>
<dbReference type="InterPro" id="IPR007701">
    <property type="entry name" value="Interferon-rel_develop_reg_N"/>
</dbReference>
<evidence type="ECO:0000259" key="3">
    <source>
        <dbReference type="Pfam" id="PF04836"/>
    </source>
</evidence>
<dbReference type="PANTHER" id="PTHR12354:SF8">
    <property type="entry name" value="INTERFERON-RELATED DEVELOPMENTAL REGULATOR 2"/>
    <property type="match status" value="1"/>
</dbReference>
<proteinExistence type="inferred from homology"/>
<dbReference type="Gene3D" id="1.25.10.10">
    <property type="entry name" value="Leucine-rich Repeat Variant"/>
    <property type="match status" value="1"/>
</dbReference>
<evidence type="ECO:0000259" key="4">
    <source>
        <dbReference type="Pfam" id="PF05004"/>
    </source>
</evidence>
<dbReference type="STRING" id="75743.A0A401NGE9"/>
<dbReference type="PANTHER" id="PTHR12354">
    <property type="entry name" value="INTERFERON-RELATED DEVELOPMENTAL REGULATOR"/>
    <property type="match status" value="1"/>
</dbReference>
<dbReference type="Pfam" id="PF05004">
    <property type="entry name" value="IFRD"/>
    <property type="match status" value="1"/>
</dbReference>
<dbReference type="InterPro" id="IPR011989">
    <property type="entry name" value="ARM-like"/>
</dbReference>
<feature type="compositionally biased region" description="Basic residues" evidence="2">
    <location>
        <begin position="1"/>
        <end position="14"/>
    </location>
</feature>
<dbReference type="InterPro" id="IPR016024">
    <property type="entry name" value="ARM-type_fold"/>
</dbReference>
<comment type="caution">
    <text evidence="5">The sequence shown here is derived from an EMBL/GenBank/DDBJ whole genome shotgun (WGS) entry which is preliminary data.</text>
</comment>
<protein>
    <recommendedName>
        <fullName evidence="7">Interferon-related developmental regulator N-terminal domain-containing protein</fullName>
    </recommendedName>
</protein>
<gene>
    <name evidence="5" type="ORF">scyTo_0014054</name>
</gene>
<evidence type="ECO:0000256" key="1">
    <source>
        <dbReference type="ARBA" id="ARBA00008828"/>
    </source>
</evidence>
<dbReference type="InterPro" id="IPR006921">
    <property type="entry name" value="Interferon-rel_develop_reg_C"/>
</dbReference>
<dbReference type="InterPro" id="IPR039777">
    <property type="entry name" value="IFRD"/>
</dbReference>
<evidence type="ECO:0000313" key="6">
    <source>
        <dbReference type="Proteomes" id="UP000288216"/>
    </source>
</evidence>
<evidence type="ECO:0000256" key="2">
    <source>
        <dbReference type="SAM" id="MobiDB-lite"/>
    </source>
</evidence>
<feature type="region of interest" description="Disordered" evidence="2">
    <location>
        <begin position="1"/>
        <end position="64"/>
    </location>
</feature>